<evidence type="ECO:0000259" key="6">
    <source>
        <dbReference type="PROSITE" id="PS50011"/>
    </source>
</evidence>
<dbReference type="InterPro" id="IPR051175">
    <property type="entry name" value="CLK_kinases"/>
</dbReference>
<dbReference type="Gene3D" id="3.30.200.20">
    <property type="entry name" value="Phosphorylase Kinase, domain 1"/>
    <property type="match status" value="1"/>
</dbReference>
<dbReference type="PROSITE" id="PS00108">
    <property type="entry name" value="PROTEIN_KINASE_ST"/>
    <property type="match status" value="1"/>
</dbReference>
<evidence type="ECO:0000256" key="4">
    <source>
        <dbReference type="ARBA" id="ARBA00022777"/>
    </source>
</evidence>
<dbReference type="STRING" id="1073090.A0A1L9SII2"/>
<dbReference type="SMART" id="SM00220">
    <property type="entry name" value="S_TKc"/>
    <property type="match status" value="1"/>
</dbReference>
<keyword evidence="5" id="KW-0067">ATP-binding</keyword>
<gene>
    <name evidence="7" type="ORF">ASPZODRAFT_95483</name>
</gene>
<dbReference type="Gene3D" id="1.10.510.10">
    <property type="entry name" value="Transferase(Phosphotransferase) domain 1"/>
    <property type="match status" value="1"/>
</dbReference>
<evidence type="ECO:0000313" key="8">
    <source>
        <dbReference type="Proteomes" id="UP000184188"/>
    </source>
</evidence>
<dbReference type="PANTHER" id="PTHR45646">
    <property type="entry name" value="SERINE/THREONINE-PROTEIN KINASE DOA-RELATED"/>
    <property type="match status" value="1"/>
</dbReference>
<evidence type="ECO:0000256" key="3">
    <source>
        <dbReference type="ARBA" id="ARBA00022741"/>
    </source>
</evidence>
<keyword evidence="2" id="KW-0808">Transferase</keyword>
<evidence type="ECO:0000256" key="2">
    <source>
        <dbReference type="ARBA" id="ARBA00022679"/>
    </source>
</evidence>
<name>A0A1L9SII2_9EURO</name>
<feature type="domain" description="Protein kinase" evidence="6">
    <location>
        <begin position="61"/>
        <end position="407"/>
    </location>
</feature>
<keyword evidence="4" id="KW-0418">Kinase</keyword>
<dbReference type="VEuPathDB" id="FungiDB:ASPZODRAFT_95483"/>
<reference evidence="8" key="1">
    <citation type="journal article" date="2017" name="Genome Biol.">
        <title>Comparative genomics reveals high biological diversity and specific adaptations in the industrially and medically important fungal genus Aspergillus.</title>
        <authorList>
            <person name="de Vries R.P."/>
            <person name="Riley R."/>
            <person name="Wiebenga A."/>
            <person name="Aguilar-Osorio G."/>
            <person name="Amillis S."/>
            <person name="Uchima C.A."/>
            <person name="Anderluh G."/>
            <person name="Asadollahi M."/>
            <person name="Askin M."/>
            <person name="Barry K."/>
            <person name="Battaglia E."/>
            <person name="Bayram O."/>
            <person name="Benocci T."/>
            <person name="Braus-Stromeyer S.A."/>
            <person name="Caldana C."/>
            <person name="Canovas D."/>
            <person name="Cerqueira G.C."/>
            <person name="Chen F."/>
            <person name="Chen W."/>
            <person name="Choi C."/>
            <person name="Clum A."/>
            <person name="Dos Santos R.A."/>
            <person name="Damasio A.R."/>
            <person name="Diallinas G."/>
            <person name="Emri T."/>
            <person name="Fekete E."/>
            <person name="Flipphi M."/>
            <person name="Freyberg S."/>
            <person name="Gallo A."/>
            <person name="Gournas C."/>
            <person name="Habgood R."/>
            <person name="Hainaut M."/>
            <person name="Harispe M.L."/>
            <person name="Henrissat B."/>
            <person name="Hilden K.S."/>
            <person name="Hope R."/>
            <person name="Hossain A."/>
            <person name="Karabika E."/>
            <person name="Karaffa L."/>
            <person name="Karanyi Z."/>
            <person name="Krasevec N."/>
            <person name="Kuo A."/>
            <person name="Kusch H."/>
            <person name="LaButti K."/>
            <person name="Lagendijk E.L."/>
            <person name="Lapidus A."/>
            <person name="Levasseur A."/>
            <person name="Lindquist E."/>
            <person name="Lipzen A."/>
            <person name="Logrieco A.F."/>
            <person name="MacCabe A."/>
            <person name="Maekelae M.R."/>
            <person name="Malavazi I."/>
            <person name="Melin P."/>
            <person name="Meyer V."/>
            <person name="Mielnichuk N."/>
            <person name="Miskei M."/>
            <person name="Molnar A.P."/>
            <person name="Mule G."/>
            <person name="Ngan C.Y."/>
            <person name="Orejas M."/>
            <person name="Orosz E."/>
            <person name="Ouedraogo J.P."/>
            <person name="Overkamp K.M."/>
            <person name="Park H.-S."/>
            <person name="Perrone G."/>
            <person name="Piumi F."/>
            <person name="Punt P.J."/>
            <person name="Ram A.F."/>
            <person name="Ramon A."/>
            <person name="Rauscher S."/>
            <person name="Record E."/>
            <person name="Riano-Pachon D.M."/>
            <person name="Robert V."/>
            <person name="Roehrig J."/>
            <person name="Ruller R."/>
            <person name="Salamov A."/>
            <person name="Salih N.S."/>
            <person name="Samson R.A."/>
            <person name="Sandor E."/>
            <person name="Sanguinetti M."/>
            <person name="Schuetze T."/>
            <person name="Sepcic K."/>
            <person name="Shelest E."/>
            <person name="Sherlock G."/>
            <person name="Sophianopoulou V."/>
            <person name="Squina F.M."/>
            <person name="Sun H."/>
            <person name="Susca A."/>
            <person name="Todd R.B."/>
            <person name="Tsang A."/>
            <person name="Unkles S.E."/>
            <person name="van de Wiele N."/>
            <person name="van Rossen-Uffink D."/>
            <person name="Oliveira J.V."/>
            <person name="Vesth T.C."/>
            <person name="Visser J."/>
            <person name="Yu J.-H."/>
            <person name="Zhou M."/>
            <person name="Andersen M.R."/>
            <person name="Archer D.B."/>
            <person name="Baker S.E."/>
            <person name="Benoit I."/>
            <person name="Brakhage A.A."/>
            <person name="Braus G.H."/>
            <person name="Fischer R."/>
            <person name="Frisvad J.C."/>
            <person name="Goldman G.H."/>
            <person name="Houbraken J."/>
            <person name="Oakley B."/>
            <person name="Pocsi I."/>
            <person name="Scazzocchio C."/>
            <person name="Seiboth B."/>
            <person name="vanKuyk P.A."/>
            <person name="Wortman J."/>
            <person name="Dyer P.S."/>
            <person name="Grigoriev I.V."/>
        </authorList>
    </citation>
    <scope>NUCLEOTIDE SEQUENCE [LARGE SCALE GENOMIC DNA]</scope>
    <source>
        <strain evidence="8">CBS 506.65</strain>
    </source>
</reference>
<dbReference type="InterPro" id="IPR008271">
    <property type="entry name" value="Ser/Thr_kinase_AS"/>
</dbReference>
<organism evidence="7 8">
    <name type="scientific">Penicilliopsis zonata CBS 506.65</name>
    <dbReference type="NCBI Taxonomy" id="1073090"/>
    <lineage>
        <taxon>Eukaryota</taxon>
        <taxon>Fungi</taxon>
        <taxon>Dikarya</taxon>
        <taxon>Ascomycota</taxon>
        <taxon>Pezizomycotina</taxon>
        <taxon>Eurotiomycetes</taxon>
        <taxon>Eurotiomycetidae</taxon>
        <taxon>Eurotiales</taxon>
        <taxon>Aspergillaceae</taxon>
        <taxon>Penicilliopsis</taxon>
    </lineage>
</organism>
<dbReference type="AlphaFoldDB" id="A0A1L9SII2"/>
<evidence type="ECO:0000313" key="7">
    <source>
        <dbReference type="EMBL" id="OJJ46957.1"/>
    </source>
</evidence>
<dbReference type="GO" id="GO:0005634">
    <property type="term" value="C:nucleus"/>
    <property type="evidence" value="ECO:0007669"/>
    <property type="project" value="TreeGrafter"/>
</dbReference>
<keyword evidence="3" id="KW-0547">Nucleotide-binding</keyword>
<dbReference type="OrthoDB" id="5979581at2759"/>
<dbReference type="Pfam" id="PF00069">
    <property type="entry name" value="Pkinase"/>
    <property type="match status" value="1"/>
</dbReference>
<dbReference type="GeneID" id="34616967"/>
<keyword evidence="1" id="KW-0723">Serine/threonine-protein kinase</keyword>
<dbReference type="RefSeq" id="XP_022581467.1">
    <property type="nucleotide sequence ID" value="XM_022730503.1"/>
</dbReference>
<dbReference type="SUPFAM" id="SSF56112">
    <property type="entry name" value="Protein kinase-like (PK-like)"/>
    <property type="match status" value="1"/>
</dbReference>
<evidence type="ECO:0000256" key="1">
    <source>
        <dbReference type="ARBA" id="ARBA00022527"/>
    </source>
</evidence>
<keyword evidence="8" id="KW-1185">Reference proteome</keyword>
<dbReference type="GO" id="GO:0005524">
    <property type="term" value="F:ATP binding"/>
    <property type="evidence" value="ECO:0007669"/>
    <property type="project" value="UniProtKB-KW"/>
</dbReference>
<dbReference type="Proteomes" id="UP000184188">
    <property type="component" value="Unassembled WGS sequence"/>
</dbReference>
<dbReference type="GO" id="GO:0004674">
    <property type="term" value="F:protein serine/threonine kinase activity"/>
    <property type="evidence" value="ECO:0007669"/>
    <property type="project" value="UniProtKB-KW"/>
</dbReference>
<accession>A0A1L9SII2</accession>
<protein>
    <recommendedName>
        <fullName evidence="6">Protein kinase domain-containing protein</fullName>
    </recommendedName>
</protein>
<sequence length="413" mass="47365">MLASFLRSIPLLRRRWTPLNFSNPNVVRIPASQAIEEETIPGYAAARYYPVRIGETLKNRYQVVGKLGFGASSTVWLARDMDGCRYVTLKIYIKSASLGQQLNDELNIYKRIDGASQKHPGHKYVRSLLDSFDVDGPDDKHRCLVHPPLWESVLAFLFRNPVQRLPTPVVAVVLHRLFLALDYLHTECNIIHTDIKADNIMFSINDDSVFSDFEENELQDPCPRKELEDGRIIYISRELRMPKQLGPPVLCDFGSAVLGDEKHSEDIQPDIYRAPEVILEVPWTYSVDIWNVGCMIWNIFEGGSLFTGQDPEFQTYRSRAHLAEMIRLLGPPPPSLLARGNLTSKFFSEEGTFCAGIPVQEHTPLEERETTLQGEEREQFLRLVRKMLQWEPGKRSSAKQLEMDEWLQAELHK</sequence>
<proteinExistence type="predicted"/>
<dbReference type="PANTHER" id="PTHR45646:SF11">
    <property type="entry name" value="SERINE_THREONINE-PROTEIN KINASE DOA"/>
    <property type="match status" value="1"/>
</dbReference>
<dbReference type="InterPro" id="IPR011009">
    <property type="entry name" value="Kinase-like_dom_sf"/>
</dbReference>
<evidence type="ECO:0000256" key="5">
    <source>
        <dbReference type="ARBA" id="ARBA00022840"/>
    </source>
</evidence>
<dbReference type="EMBL" id="KV878341">
    <property type="protein sequence ID" value="OJJ46957.1"/>
    <property type="molecule type" value="Genomic_DNA"/>
</dbReference>
<dbReference type="PROSITE" id="PS50011">
    <property type="entry name" value="PROTEIN_KINASE_DOM"/>
    <property type="match status" value="1"/>
</dbReference>
<dbReference type="InterPro" id="IPR000719">
    <property type="entry name" value="Prot_kinase_dom"/>
</dbReference>
<dbReference type="GO" id="GO:0043484">
    <property type="term" value="P:regulation of RNA splicing"/>
    <property type="evidence" value="ECO:0007669"/>
    <property type="project" value="TreeGrafter"/>
</dbReference>